<protein>
    <recommendedName>
        <fullName evidence="6">BEACH domain-containing protein</fullName>
    </recommendedName>
</protein>
<dbReference type="InterPro" id="IPR015943">
    <property type="entry name" value="WD40/YVTN_repeat-like_dom_sf"/>
</dbReference>
<accession>A0A830HZD9</accession>
<feature type="compositionally biased region" description="Low complexity" evidence="1">
    <location>
        <begin position="2870"/>
        <end position="2890"/>
    </location>
</feature>
<sequence>MSDDVRDSSGRTPVHGGDDDDDDDDTINCILNDFERRLGSLPEPQPHPSFREDDGRSSRVLLSLASDDNAVATLASTPATAHRLLEALTAAPTRLKPALVRLLGRIWGHAMSPAMATNAVNIATSTDVDDSTAADVATALALSLVFDANFPEVCLHCDGRVSGVLGHGSAKWPFPFDATNDASATGFTFLTWVRLSPAFGNARLLTLSAAGGGGIALRVSSDGRIGGSVANAGGNDAAEHTFARQLLPNTWYFVVFRANAAPGGESYALNLRVRAWTTTDPPVAEALSTNSAIAWAREQCCSDTDRAWSYESTTLGTSPLPPNAPLALVAAWTGPPVSGDSANQAQQEALTCRAGLTALLRGAPSEESLARLFNFGPGFHPGLATSADAHKPGNAPCVSLTNDALTREAGITHSEGGDANASHDAPNPLLVHALGNASARRAAAMELRNLAYWCYHPFDVSRDDRSVLDLSTSRDAADGKRPSRVHGGLLLGGTRVELRFSVTRALLSVTSKRSFAERMVCACLSTSRVGDAYLVARRMAAGMRVTAGIHSARMAIHEVDTSDDNASDVIAWRRGLEVLGGQHRDNGTCSNAAMECAGAAACLAATLLHSANAAATDVGEVMALVSVRRSQSSGGITGSAMGGGSGGMRSLGIPHTVAAALPACTNAHNAILLLLDIAGVWAPLDEGLSVHIASLAETVVYGIDDKAGVLRRAAAPAALLATPNLKHDENHETIQELEAAATRVACALMKGASDSITPFARLHSNCFFARAASRAFDVIGSRGTDIDKACSHAGCMLVAARILWDVGATVGDPPNGSSSNDVDEIETLRKWTDVMSTGCCISSSDATPSMPEDDSNFAALPWPSLKAFPAALSAISCSLALKYVELAGDDCNAVAELFAHVYASNAYINGDGAAGALDGCQANACALACFMYAPELLSVPIVLESALLVALGHSAVSAALGSTDNTWLRKSGNLDGAAQWDAIDVASRVGGIASVGTIHGTSNTDESPLSDADDLLPSSLDALLHPLAATSASAQLRLLEALGPLACDSKSRARLVSEPEPLVTAAVAAHARHEAGGASAHAWQSVSRCADDLLTLLCRFSLRELDGWMFVERLACECLRIANQPCVVLFATRGVHDEQNADVAAMDWGTREADCTSKAARTTLANLLSECLTFLQEEVRAEDEHAVARAAADAAILAKQSATPHSSQGQHGGFTEGSVHADVSAWMDGEDSLNAMPMRHKQVLTPTARSNALGTLFVAERSLREMLPWISQSAGDARTRACLTSYASPRHFDASVAKAAVAASDCVAAIALEVRQTPSPILPGESKEGLAGDAAALLGLRVALVGARAAACVCRNSADDEWAVLAMARCRRFAECCCGVELTDSGFEHEAAPKDAVRATAAAAVLHTEARICVQKGEEDALESPPISHQAFASSLCLRFLLRWQSQVLTFQGLPRISEDLHIEPLLAIAESSPFEDLTPSSQDVLPRSNDTLASPATQACFSSDYVKHALMTCTSGRSGHGDDSNMRQNTPSRLGKDSPAAPYVSALSAIERLGAHMSRTERRRAWVGAHVLRWFSPASSIDEEDIINTEEDSATFETPHTAIQSHESGEVESDQRTRIEEDGSGDDFYGNQVSTTPLPASPHAHDGGGTPSTARLHISARLHGVSARYASVAWASLCRADATSGQRRRAAYARRREVSQAWLDDLFAAEESTHEISTLESAGRCRIRVLTRCKKRGEMESASSSRKSALLHDEVVLHRSSATLVRAKGSHDGQYVITSHSMRFEPTDKNVQASAWPLPSIRQVHTRRYRLRRSALEVFFADRTSAFMDFESTARRSAAYRALVDDAQPPHLLHIYKESQSPAELLYRSGLTQRWCRREISNFDYLMALNTLAGRTYADPNQHPVMPWTYVDFTSETIDLEDASRFRDLSQPLGALDSSRRERFVERYESLESALAYHEKHTHASSNSPSREQLRAAFADGTGSGGGHKLGYDPVATPPFHYGSHYSSAGILCYYLIRAEPYTSVARELQGGKFDHADRLFHDIAATWHGVQTDTSDVKELVPELYTTPEVLLNGRPLDMGTTQRGETLHHVKLPPWAKGSAHIFCSTMMAALESEIVSSQLHMWIDIIFGFKQRGDAAINALNVFHPLTYEGMVDVDSISDEHERQGVLDQILHFGQTPSQLLTQPHPRRCRQAEAVGTIFQNPSKARPYTLSAPCLSSSVPAASLMPMRLSVICASLASPGSEISSANGASHAEAQGHASVAADAASKASVAAGSARSAAVEVSKVQDDAAAHDALRVVAAATADSAAAAIVAATAVAAAPAAAALVPALAPESGASGPKTSTLVLGGLLGWLGALPRDETQSAQLHDDATCYFRWRRHALLPFLKHPLVLQHTFQANAPDGRGQPYTFQEHAFSPRIPAMALRSVGGGGGGAQSSNSTARALGIGRVFGRPRAVSDGAPPLLSRSLELAHRRGSGASAASMLSWSSDSSGGFASAMLNAMTNLGSVKQRPDGAVATSTDVSATKFTGSAQQMREMKCESYSADDPLRTPPFPPESAPCVLVSNGRFLIVGGFPDGSLRAHDLRARGAENSGGEGTRAISSFVSMAFGGDGAKMASHALPRVLRGGHSSAVTALGVSPCGRVLISGDAMGVVCTWLLKPPEGWTRATHPWRMLNAAATSGSEGLAARAADVARAAAAAAAAAAARANIVASAATTASGDAVDECDLSDSLAATLSPRATQRPRGHSISGRATDMLSRAAAVASSAIVGDGGDMRAMRAAAAAAAFSDTGDGGSGATVPKKLVGPRDGPSAALEAVATSLRLGTRLRACHDDDAVPWMRDVEVLKNASNVSAQASSGTSLSTMVPNKATSATTSPPPTSMQTSSSSVTAQTANDTARAAYRAMDAAAAAANAASAVAAAPETAGSGVFAYYRFEPVALGPIQVHRGLAGPVASVSVDADVDVVVASARRHVPSSNGDDSTEWYTNQGSSSSGFVAWSLAEGEVLRSDADGSLYGAERLCVCANGYVVGYVPNPTDSQRETFSRASQRDLMGSDDTGGGGGGVLACIPINGASYAAHISESSQTRLDFGLAVPVPPGVSVSALTPSRDGRHVAVGFCSNSDTSTDRQNIPACVPPSLAEVRHVPDLYACSSLGAERAPSPDASEEDKWSPGLGVADLILAGDATNVITVNTDGGVTCHTDPAVSLKIVDQMLRLGWSEM</sequence>
<evidence type="ECO:0000259" key="2">
    <source>
        <dbReference type="PROSITE" id="PS50197"/>
    </source>
</evidence>
<dbReference type="SUPFAM" id="SSF81837">
    <property type="entry name" value="BEACH domain"/>
    <property type="match status" value="1"/>
</dbReference>
<feature type="domain" description="BEACH" evidence="2">
    <location>
        <begin position="1861"/>
        <end position="2192"/>
    </location>
</feature>
<proteinExistence type="predicted"/>
<feature type="region of interest" description="Disordered" evidence="1">
    <location>
        <begin position="2851"/>
        <end position="2890"/>
    </location>
</feature>
<feature type="compositionally biased region" description="Basic and acidic residues" evidence="1">
    <location>
        <begin position="1608"/>
        <end position="1622"/>
    </location>
</feature>
<dbReference type="InterPro" id="IPR013320">
    <property type="entry name" value="ConA-like_dom_sf"/>
</dbReference>
<dbReference type="SUPFAM" id="SSF50729">
    <property type="entry name" value="PH domain-like"/>
    <property type="match status" value="1"/>
</dbReference>
<evidence type="ECO:0000313" key="4">
    <source>
        <dbReference type="EMBL" id="GHP12143.1"/>
    </source>
</evidence>
<comment type="caution">
    <text evidence="4">The sequence shown here is derived from an EMBL/GenBank/DDBJ whole genome shotgun (WGS) entry which is preliminary data.</text>
</comment>
<dbReference type="EMBL" id="BNJQ01000039">
    <property type="protein sequence ID" value="GHP12143.1"/>
    <property type="molecule type" value="Genomic_DNA"/>
</dbReference>
<reference evidence="4" key="1">
    <citation type="submission" date="2020-10" db="EMBL/GenBank/DDBJ databases">
        <title>Unveiling of a novel bifunctional photoreceptor, Dualchrome1, isolated from a cosmopolitan green alga.</title>
        <authorList>
            <person name="Suzuki S."/>
            <person name="Kawachi M."/>
        </authorList>
    </citation>
    <scope>NUCLEOTIDE SEQUENCE</scope>
    <source>
        <strain evidence="4">NIES 2893</strain>
    </source>
</reference>
<dbReference type="InterPro" id="IPR011993">
    <property type="entry name" value="PH-like_dom_sf"/>
</dbReference>
<feature type="domain" description="BEACH-type PH" evidence="3">
    <location>
        <begin position="1752"/>
        <end position="1845"/>
    </location>
</feature>
<dbReference type="InterPro" id="IPR000409">
    <property type="entry name" value="BEACH_dom"/>
</dbReference>
<evidence type="ECO:0000313" key="5">
    <source>
        <dbReference type="Proteomes" id="UP000660262"/>
    </source>
</evidence>
<gene>
    <name evidence="4" type="ORF">PPROV_001087100</name>
</gene>
<feature type="compositionally biased region" description="Polar residues" evidence="1">
    <location>
        <begin position="2851"/>
        <end position="2866"/>
    </location>
</feature>
<dbReference type="Gene3D" id="1.10.1540.10">
    <property type="entry name" value="BEACH domain"/>
    <property type="match status" value="1"/>
</dbReference>
<feature type="compositionally biased region" description="Polar residues" evidence="1">
    <location>
        <begin position="1596"/>
        <end position="1607"/>
    </location>
</feature>
<feature type="region of interest" description="Disordered" evidence="1">
    <location>
        <begin position="1593"/>
        <end position="1655"/>
    </location>
</feature>
<dbReference type="SMART" id="SM01026">
    <property type="entry name" value="Beach"/>
    <property type="match status" value="1"/>
</dbReference>
<dbReference type="PANTHER" id="PTHR13743:SF157">
    <property type="entry name" value="BEACH DOMAIN-CONTAINING PROTEIN C2"/>
    <property type="match status" value="1"/>
</dbReference>
<dbReference type="SUPFAM" id="SSF50998">
    <property type="entry name" value="Quinoprotein alcohol dehydrogenase-like"/>
    <property type="match status" value="1"/>
</dbReference>
<dbReference type="InterPro" id="IPR023362">
    <property type="entry name" value="PH-BEACH_dom"/>
</dbReference>
<dbReference type="OrthoDB" id="26681at2759"/>
<dbReference type="SUPFAM" id="SSF49899">
    <property type="entry name" value="Concanavalin A-like lectins/glucanases"/>
    <property type="match status" value="1"/>
</dbReference>
<dbReference type="PANTHER" id="PTHR13743">
    <property type="entry name" value="BEIGE/BEACH-RELATED"/>
    <property type="match status" value="1"/>
</dbReference>
<dbReference type="CDD" id="cd06071">
    <property type="entry name" value="Beach"/>
    <property type="match status" value="1"/>
</dbReference>
<dbReference type="InterPro" id="IPR050865">
    <property type="entry name" value="BEACH_Domain"/>
</dbReference>
<keyword evidence="5" id="KW-1185">Reference proteome</keyword>
<dbReference type="InterPro" id="IPR036372">
    <property type="entry name" value="BEACH_dom_sf"/>
</dbReference>
<dbReference type="CDD" id="cd01201">
    <property type="entry name" value="PH_BEACH"/>
    <property type="match status" value="1"/>
</dbReference>
<dbReference type="InterPro" id="IPR011047">
    <property type="entry name" value="Quinoprotein_ADH-like_sf"/>
</dbReference>
<organism evidence="4 5">
    <name type="scientific">Pycnococcus provasolii</name>
    <dbReference type="NCBI Taxonomy" id="41880"/>
    <lineage>
        <taxon>Eukaryota</taxon>
        <taxon>Viridiplantae</taxon>
        <taxon>Chlorophyta</taxon>
        <taxon>Pseudoscourfieldiophyceae</taxon>
        <taxon>Pseudoscourfieldiales</taxon>
        <taxon>Pycnococcaceae</taxon>
        <taxon>Pycnococcus</taxon>
    </lineage>
</organism>
<evidence type="ECO:0000259" key="3">
    <source>
        <dbReference type="PROSITE" id="PS51783"/>
    </source>
</evidence>
<feature type="region of interest" description="Disordered" evidence="1">
    <location>
        <begin position="36"/>
        <end position="55"/>
    </location>
</feature>
<evidence type="ECO:0000256" key="1">
    <source>
        <dbReference type="SAM" id="MobiDB-lite"/>
    </source>
</evidence>
<feature type="region of interest" description="Disordered" evidence="1">
    <location>
        <begin position="1"/>
        <end position="27"/>
    </location>
</feature>
<dbReference type="PROSITE" id="PS51783">
    <property type="entry name" value="PH_BEACH"/>
    <property type="match status" value="1"/>
</dbReference>
<dbReference type="Gene3D" id="2.130.10.10">
    <property type="entry name" value="YVTN repeat-like/Quinoprotein amine dehydrogenase"/>
    <property type="match status" value="1"/>
</dbReference>
<dbReference type="Proteomes" id="UP000660262">
    <property type="component" value="Unassembled WGS sequence"/>
</dbReference>
<dbReference type="Pfam" id="PF02138">
    <property type="entry name" value="Beach"/>
    <property type="match status" value="2"/>
</dbReference>
<name>A0A830HZD9_9CHLO</name>
<feature type="region of interest" description="Disordered" evidence="1">
    <location>
        <begin position="1516"/>
        <end position="1541"/>
    </location>
</feature>
<dbReference type="PROSITE" id="PS50197">
    <property type="entry name" value="BEACH"/>
    <property type="match status" value="1"/>
</dbReference>
<evidence type="ECO:0008006" key="6">
    <source>
        <dbReference type="Google" id="ProtNLM"/>
    </source>
</evidence>
<dbReference type="Gene3D" id="2.30.29.30">
    <property type="entry name" value="Pleckstrin-homology domain (PH domain)/Phosphotyrosine-binding domain (PTB)"/>
    <property type="match status" value="1"/>
</dbReference>
<dbReference type="Pfam" id="PF14844">
    <property type="entry name" value="PH_BEACH"/>
    <property type="match status" value="1"/>
</dbReference>